<comment type="catalytic activity">
    <reaction evidence="19">
        <text>3-O-(alpha-D-mannosyl)-L-threonyl-[protein] + UDP-N-acetyl-alpha-D-glucosamine = 3-O-(N-acetyl-beta-D-glucosaminyl-(1-&gt;2)-alpha-D-mannosyl)-L-threonyl-[protein] + UDP + H(+)</text>
        <dbReference type="Rhea" id="RHEA:54128"/>
        <dbReference type="Rhea" id="RHEA-COMP:13547"/>
        <dbReference type="Rhea" id="RHEA-COMP:13802"/>
        <dbReference type="ChEBI" id="CHEBI:15378"/>
        <dbReference type="ChEBI" id="CHEBI:57705"/>
        <dbReference type="ChEBI" id="CHEBI:58223"/>
        <dbReference type="ChEBI" id="CHEBI:137323"/>
        <dbReference type="ChEBI" id="CHEBI:138067"/>
    </reaction>
</comment>
<evidence type="ECO:0000256" key="12">
    <source>
        <dbReference type="ARBA" id="ARBA00022968"/>
    </source>
</evidence>
<keyword evidence="12" id="KW-0735">Signal-anchor</keyword>
<dbReference type="InterPro" id="IPR039474">
    <property type="entry name" value="POMGNT1_PANDER-like"/>
</dbReference>
<proteinExistence type="inferred from homology"/>
<dbReference type="PANTHER" id="PTHR46396">
    <property type="entry name" value="PROTEIN O-LINKED-MANNOSE BETA-1,2-N-ACETYLGLUCOSAMINYLTRANSFERASE 1"/>
    <property type="match status" value="1"/>
</dbReference>
<dbReference type="CDD" id="cd13937">
    <property type="entry name" value="PANDER_GnT-1_2_like"/>
    <property type="match status" value="1"/>
</dbReference>
<feature type="transmembrane region" description="Helical" evidence="22">
    <location>
        <begin position="41"/>
        <end position="62"/>
    </location>
</feature>
<keyword evidence="11 20" id="KW-0430">Lectin</keyword>
<accession>Q4TB44</accession>
<feature type="compositionally biased region" description="Low complexity" evidence="21">
    <location>
        <begin position="730"/>
        <end position="739"/>
    </location>
</feature>
<dbReference type="GO" id="GO:0000139">
    <property type="term" value="C:Golgi membrane"/>
    <property type="evidence" value="ECO:0007669"/>
    <property type="project" value="UniProtKB-SubCell"/>
</dbReference>
<dbReference type="KEGG" id="tng:GSTEN00003917G001"/>
<keyword evidence="14" id="KW-0333">Golgi apparatus</keyword>
<evidence type="ECO:0000256" key="9">
    <source>
        <dbReference type="ARBA" id="ARBA00022692"/>
    </source>
</evidence>
<feature type="compositionally biased region" description="Low complexity" evidence="21">
    <location>
        <begin position="707"/>
        <end position="718"/>
    </location>
</feature>
<dbReference type="OrthoDB" id="440755at2759"/>
<name>Q4TB44_TETNG</name>
<evidence type="ECO:0000256" key="11">
    <source>
        <dbReference type="ARBA" id="ARBA00022734"/>
    </source>
</evidence>
<keyword evidence="17" id="KW-0464">Manganese</keyword>
<dbReference type="InterPro" id="IPR039477">
    <property type="entry name" value="ILEI/PANDER_dom"/>
</dbReference>
<evidence type="ECO:0000256" key="6">
    <source>
        <dbReference type="ARBA" id="ARBA00022553"/>
    </source>
</evidence>
<protein>
    <recommendedName>
        <fullName evidence="5">Protein O-linked-mannose beta-1,2-N-acetylglucosaminyltransferase 1</fullName>
    </recommendedName>
</protein>
<keyword evidence="9 22" id="KW-0812">Transmembrane</keyword>
<evidence type="ECO:0000256" key="5">
    <source>
        <dbReference type="ARBA" id="ARBA00021956"/>
    </source>
</evidence>
<dbReference type="InterPro" id="IPR029044">
    <property type="entry name" value="Nucleotide-diphossugar_trans"/>
</dbReference>
<dbReference type="GO" id="GO:0047223">
    <property type="term" value="F:beta-1,3-galactosyl-O-glycosyl-glycoprotein beta-1,3-N-acetylglucosaminyltransferase activity"/>
    <property type="evidence" value="ECO:0007669"/>
    <property type="project" value="TreeGrafter"/>
</dbReference>
<gene>
    <name evidence="24" type="ORF">GSTENG00003917001</name>
</gene>
<sequence length="818" mass="91946">MYGMENWTPNPRAKPFIPRQQRSLYLTWKYKLTNKRTIRRFCQAGAVLFLVVTVIVNIKLILDTRQVANEDAAAQDYEDSMPNVDTPHRPANGRKVLDIEVYSSRSKVYVAVDGTTVLEDDMREQGRGIHVIVLNQATVSVSSHLSFVCLNLHIFMNKESVCAQTFTWKNERRSESWWKSGSRRTSAVFCIRQGHVMAKRIFDTYSPHEDEAMILFLNMVTRGRVLIFTIKDEGTFHLKESALNLLKSLGSQMSHNLSWRDMWTLVVKKGGQVYGEKYSKSAALSTWGDPVLLKTEVQLTASEEAECHWADTELNRRRKIFCSKVEGYGSICSCKDPAPIEFNPEPLLVNNVINVPVAVIAGNRPNYLYRMLRSLLSAHGVNPQTITVFIDGYYEVSQHSDAAPSLFCPMETSHMSSVEPMDVVELFGLKGIQHTPISIKNARVSQHYKASLTATFNLHPDAKFAIVLEEDLDISIDFFSFLSQTVHLLDEDESLYCISAWNDQVSLSTNVQSLLDNTSSLLSPPQTVGYEHTAEDPALLYRVESMPGLGWLLKKSLYKDELEPKWPTPEKLWDWDMWMRMPEQRRGRECLIPDVSRSYHFGIIGLNMNGYFHEVYFKKHKFNTVPNVQLKNVDSLKKDSYEVEIQNLLREAEVLDHTKDPCEDSFLPDAEGKTYVMFIKMDTDTDTSTWTELAKVRLAVAALSRSGDMSPSSGSHSSPALVPPVPPRLGPGRQGLPQGPVAALQEEEPPAGGGRARLPLLVSPVWVLGCDLAAAVRCTREGLRGSDVLLVSLTSVRKPAGVSPIRLEPPPKEEGAPV</sequence>
<evidence type="ECO:0000256" key="18">
    <source>
        <dbReference type="ARBA" id="ARBA00046887"/>
    </source>
</evidence>
<dbReference type="GO" id="GO:0030246">
    <property type="term" value="F:carbohydrate binding"/>
    <property type="evidence" value="ECO:0007669"/>
    <property type="project" value="UniProtKB-UniRule"/>
</dbReference>
<evidence type="ECO:0000256" key="2">
    <source>
        <dbReference type="ARBA" id="ARBA00004323"/>
    </source>
</evidence>
<evidence type="ECO:0000256" key="3">
    <source>
        <dbReference type="ARBA" id="ARBA00004922"/>
    </source>
</evidence>
<dbReference type="PROSITE" id="PS52031">
    <property type="entry name" value="GG_LECTIN"/>
    <property type="match status" value="1"/>
</dbReference>
<keyword evidence="6" id="KW-0597">Phosphoprotein</keyword>
<dbReference type="GO" id="GO:0046872">
    <property type="term" value="F:metal ion binding"/>
    <property type="evidence" value="ECO:0007669"/>
    <property type="project" value="UniProtKB-KW"/>
</dbReference>
<comment type="subcellular location">
    <subcellularLocation>
        <location evidence="2">Golgi apparatus membrane</location>
        <topology evidence="2">Single-pass type II membrane protein</topology>
    </subcellularLocation>
</comment>
<dbReference type="PANTHER" id="PTHR46396:SF1">
    <property type="entry name" value="PROTEIN O-LINKED-MANNOSE BETA-1,2-N-ACETYLGLUCOSAMINYLTRANSFERASE 1"/>
    <property type="match status" value="1"/>
</dbReference>
<evidence type="ECO:0000256" key="16">
    <source>
        <dbReference type="ARBA" id="ARBA00023157"/>
    </source>
</evidence>
<comment type="caution">
    <text evidence="24">The sequence shown here is derived from an EMBL/GenBank/DDBJ whole genome shotgun (WGS) entry which is preliminary data.</text>
</comment>
<evidence type="ECO:0000256" key="7">
    <source>
        <dbReference type="ARBA" id="ARBA00022676"/>
    </source>
</evidence>
<dbReference type="Gene3D" id="3.90.550.10">
    <property type="entry name" value="Spore Coat Polysaccharide Biosynthesis Protein SpsA, Chain A"/>
    <property type="match status" value="1"/>
</dbReference>
<comment type="similarity">
    <text evidence="4">Belongs to the glycosyltransferase 13 family.</text>
</comment>
<dbReference type="AlphaFoldDB" id="Q4TB44"/>
<dbReference type="InterPro" id="IPR004139">
    <property type="entry name" value="Glyco_trans_13"/>
</dbReference>
<evidence type="ECO:0000256" key="10">
    <source>
        <dbReference type="ARBA" id="ARBA00022723"/>
    </source>
</evidence>
<evidence type="ECO:0000313" key="24">
    <source>
        <dbReference type="EMBL" id="CAF89888.1"/>
    </source>
</evidence>
<organism evidence="24">
    <name type="scientific">Tetraodon nigroviridis</name>
    <name type="common">Spotted green pufferfish</name>
    <name type="synonym">Chelonodon nigroviridis</name>
    <dbReference type="NCBI Taxonomy" id="99883"/>
    <lineage>
        <taxon>Eukaryota</taxon>
        <taxon>Metazoa</taxon>
        <taxon>Chordata</taxon>
        <taxon>Craniata</taxon>
        <taxon>Vertebrata</taxon>
        <taxon>Euteleostomi</taxon>
        <taxon>Actinopterygii</taxon>
        <taxon>Neopterygii</taxon>
        <taxon>Teleostei</taxon>
        <taxon>Neoteleostei</taxon>
        <taxon>Acanthomorphata</taxon>
        <taxon>Eupercaria</taxon>
        <taxon>Tetraodontiformes</taxon>
        <taxon>Tetradontoidea</taxon>
        <taxon>Tetraodontidae</taxon>
        <taxon>Tetraodon</taxon>
    </lineage>
</organism>
<evidence type="ECO:0000256" key="13">
    <source>
        <dbReference type="ARBA" id="ARBA00022989"/>
    </source>
</evidence>
<evidence type="ECO:0000256" key="19">
    <source>
        <dbReference type="ARBA" id="ARBA00049045"/>
    </source>
</evidence>
<dbReference type="SUPFAM" id="SSF53448">
    <property type="entry name" value="Nucleotide-diphospho-sugar transferases"/>
    <property type="match status" value="1"/>
</dbReference>
<dbReference type="Pfam" id="PF03071">
    <property type="entry name" value="GNT-I"/>
    <property type="match status" value="1"/>
</dbReference>
<keyword evidence="8" id="KW-0808">Transferase</keyword>
<keyword evidence="13 22" id="KW-1133">Transmembrane helix</keyword>
<evidence type="ECO:0000256" key="15">
    <source>
        <dbReference type="ARBA" id="ARBA00023136"/>
    </source>
</evidence>
<evidence type="ECO:0000259" key="23">
    <source>
        <dbReference type="Pfam" id="PF15711"/>
    </source>
</evidence>
<dbReference type="FunFam" id="3.90.550.10:FF:000252">
    <property type="entry name" value="Protein O-linked-mannose beta-1,2-N-acetylglucosaminyltransferase 1"/>
    <property type="match status" value="1"/>
</dbReference>
<feature type="domain" description="ILEI/PANDER" evidence="23">
    <location>
        <begin position="191"/>
        <end position="271"/>
    </location>
</feature>
<comment type="cofactor">
    <cofactor evidence="1">
        <name>Mn(2+)</name>
        <dbReference type="ChEBI" id="CHEBI:29035"/>
    </cofactor>
</comment>
<comment type="subunit">
    <text evidence="18">Interacts with DAG1 (via O-linked mannose moiety). Interacts (via transmembrane domain) with FKTN; the interaction is direct and is required for normal location in Golgi membranes.</text>
</comment>
<evidence type="ECO:0000256" key="1">
    <source>
        <dbReference type="ARBA" id="ARBA00001936"/>
    </source>
</evidence>
<dbReference type="InterPro" id="IPR052463">
    <property type="entry name" value="O-linked_mannose_GnT"/>
</dbReference>
<feature type="region of interest" description="Disordered" evidence="21">
    <location>
        <begin position="707"/>
        <end position="739"/>
    </location>
</feature>
<keyword evidence="16" id="KW-1015">Disulfide bond</keyword>
<dbReference type="UniPathway" id="UPA00378"/>
<keyword evidence="7" id="KW-0328">Glycosyltransferase</keyword>
<evidence type="ECO:0000256" key="22">
    <source>
        <dbReference type="SAM" id="Phobius"/>
    </source>
</evidence>
<evidence type="ECO:0000256" key="14">
    <source>
        <dbReference type="ARBA" id="ARBA00023034"/>
    </source>
</evidence>
<evidence type="ECO:0000256" key="20">
    <source>
        <dbReference type="PROSITE-ProRule" id="PRU01375"/>
    </source>
</evidence>
<reference evidence="24" key="2">
    <citation type="submission" date="2004-02" db="EMBL/GenBank/DDBJ databases">
        <authorList>
            <consortium name="Genoscope"/>
            <consortium name="Whitehead Institute Centre for Genome Research"/>
        </authorList>
    </citation>
    <scope>NUCLEOTIDE SEQUENCE</scope>
</reference>
<reference evidence="24" key="1">
    <citation type="journal article" date="2004" name="Nature">
        <title>Genome duplication in the teleost fish Tetraodon nigroviridis reveals the early vertebrate proto-karyotype.</title>
        <authorList>
            <person name="Jaillon O."/>
            <person name="Aury J.-M."/>
            <person name="Brunet F."/>
            <person name="Petit J.-L."/>
            <person name="Stange-Thomann N."/>
            <person name="Mauceli E."/>
            <person name="Bouneau L."/>
            <person name="Fischer C."/>
            <person name="Ozouf-Costaz C."/>
            <person name="Bernot A."/>
            <person name="Nicaud S."/>
            <person name="Jaffe D."/>
            <person name="Fisher S."/>
            <person name="Lutfalla G."/>
            <person name="Dossat C."/>
            <person name="Segurens B."/>
            <person name="Dasilva C."/>
            <person name="Salanoubat M."/>
            <person name="Levy M."/>
            <person name="Boudet N."/>
            <person name="Castellano S."/>
            <person name="Anthouard V."/>
            <person name="Jubin C."/>
            <person name="Castelli V."/>
            <person name="Katinka M."/>
            <person name="Vacherie B."/>
            <person name="Biemont C."/>
            <person name="Skalli Z."/>
            <person name="Cattolico L."/>
            <person name="Poulain J."/>
            <person name="De Berardinis V."/>
            <person name="Cruaud C."/>
            <person name="Duprat S."/>
            <person name="Brottier P."/>
            <person name="Coutanceau J.-P."/>
            <person name="Gouzy J."/>
            <person name="Parra G."/>
            <person name="Lardier G."/>
            <person name="Chapple C."/>
            <person name="McKernan K.J."/>
            <person name="McEwan P."/>
            <person name="Bosak S."/>
            <person name="Kellis M."/>
            <person name="Volff J.-N."/>
            <person name="Guigo R."/>
            <person name="Zody M.C."/>
            <person name="Mesirov J."/>
            <person name="Lindblad-Toh K."/>
            <person name="Birren B."/>
            <person name="Nusbaum C."/>
            <person name="Kahn D."/>
            <person name="Robinson-Rechavi M."/>
            <person name="Laudet V."/>
            <person name="Schachter V."/>
            <person name="Quetier F."/>
            <person name="Saurin W."/>
            <person name="Scarpelli C."/>
            <person name="Wincker P."/>
            <person name="Lander E.S."/>
            <person name="Weissenbach J."/>
            <person name="Roest Crollius H."/>
        </authorList>
    </citation>
    <scope>NUCLEOTIDE SEQUENCE [LARGE SCALE GENOMIC DNA]</scope>
</reference>
<evidence type="ECO:0000256" key="17">
    <source>
        <dbReference type="ARBA" id="ARBA00023211"/>
    </source>
</evidence>
<dbReference type="GO" id="GO:0016266">
    <property type="term" value="P:protein O-linked glycosylation via N-acetyl-galactosamine"/>
    <property type="evidence" value="ECO:0007669"/>
    <property type="project" value="TreeGrafter"/>
</dbReference>
<dbReference type="Pfam" id="PF15711">
    <property type="entry name" value="ILEI"/>
    <property type="match status" value="1"/>
</dbReference>
<evidence type="ECO:0000256" key="8">
    <source>
        <dbReference type="ARBA" id="ARBA00022679"/>
    </source>
</evidence>
<dbReference type="EMBL" id="CAAE01007204">
    <property type="protein sequence ID" value="CAF89888.1"/>
    <property type="molecule type" value="Genomic_DNA"/>
</dbReference>
<keyword evidence="10" id="KW-0479">Metal-binding</keyword>
<evidence type="ECO:0000256" key="21">
    <source>
        <dbReference type="SAM" id="MobiDB-lite"/>
    </source>
</evidence>
<feature type="non-terminal residue" evidence="24">
    <location>
        <position position="818"/>
    </location>
</feature>
<comment type="pathway">
    <text evidence="3">Protein modification; protein glycosylation.</text>
</comment>
<evidence type="ECO:0000256" key="4">
    <source>
        <dbReference type="ARBA" id="ARBA00006492"/>
    </source>
</evidence>
<keyword evidence="15 22" id="KW-0472">Membrane</keyword>